<name>A0A914C6E9_9BILA</name>
<keyword evidence="2" id="KW-1185">Reference proteome</keyword>
<evidence type="ECO:0000313" key="2">
    <source>
        <dbReference type="Proteomes" id="UP000887540"/>
    </source>
</evidence>
<organism evidence="2 3">
    <name type="scientific">Acrobeloides nanus</name>
    <dbReference type="NCBI Taxonomy" id="290746"/>
    <lineage>
        <taxon>Eukaryota</taxon>
        <taxon>Metazoa</taxon>
        <taxon>Ecdysozoa</taxon>
        <taxon>Nematoda</taxon>
        <taxon>Chromadorea</taxon>
        <taxon>Rhabditida</taxon>
        <taxon>Tylenchina</taxon>
        <taxon>Cephalobomorpha</taxon>
        <taxon>Cephaloboidea</taxon>
        <taxon>Cephalobidae</taxon>
        <taxon>Acrobeloides</taxon>
    </lineage>
</organism>
<feature type="domain" description="Nucleotide-diphospho-sugar transferase" evidence="1">
    <location>
        <begin position="6"/>
        <end position="154"/>
    </location>
</feature>
<evidence type="ECO:0000259" key="1">
    <source>
        <dbReference type="Pfam" id="PF03407"/>
    </source>
</evidence>
<dbReference type="Proteomes" id="UP000887540">
    <property type="component" value="Unplaced"/>
</dbReference>
<accession>A0A914C6E9</accession>
<dbReference type="WBParaSite" id="ACRNAN_Path_418.g1596.t1">
    <property type="protein sequence ID" value="ACRNAN_Path_418.g1596.t1"/>
    <property type="gene ID" value="ACRNAN_Path_418.g1596"/>
</dbReference>
<proteinExistence type="predicted"/>
<dbReference type="PANTHER" id="PTHR46038">
    <property type="entry name" value="EXPRESSED PROTEIN-RELATED"/>
    <property type="match status" value="1"/>
</dbReference>
<sequence length="162" mass="18868">MILGYKKFLIICLDLSLYENLVKYNFAEYAALVPSTWLPFANISTHEAAWETKDYYPITRSKIFVANKLVQHGFTILFTDVDVAWLSPNILNYIDFVAPDKDFVYSIDNAWDVNTGFYMVRSNEGGKKIFKAIDERLKDDLDHDQYVINRVFNSTPELLNKF</sequence>
<dbReference type="PANTHER" id="PTHR46038:SF38">
    <property type="entry name" value="GLYCOSYLTRANSFERASE-RELATED"/>
    <property type="match status" value="1"/>
</dbReference>
<dbReference type="Pfam" id="PF03407">
    <property type="entry name" value="Nucleotid_trans"/>
    <property type="match status" value="1"/>
</dbReference>
<evidence type="ECO:0000313" key="3">
    <source>
        <dbReference type="WBParaSite" id="ACRNAN_Path_418.g1596.t1"/>
    </source>
</evidence>
<protein>
    <submittedName>
        <fullName evidence="3">Nucleotide-diphospho-sugar transferase domain-containing protein</fullName>
    </submittedName>
</protein>
<reference evidence="3" key="1">
    <citation type="submission" date="2022-11" db="UniProtKB">
        <authorList>
            <consortium name="WormBaseParasite"/>
        </authorList>
    </citation>
    <scope>IDENTIFICATION</scope>
</reference>
<dbReference type="InterPro" id="IPR044821">
    <property type="entry name" value="At1g28695/At4g15970-like"/>
</dbReference>
<dbReference type="InterPro" id="IPR005069">
    <property type="entry name" value="Nucl-diP-sugar_transferase"/>
</dbReference>
<dbReference type="AlphaFoldDB" id="A0A914C6E9"/>